<evidence type="ECO:0000313" key="5">
    <source>
        <dbReference type="Proteomes" id="UP001605036"/>
    </source>
</evidence>
<dbReference type="EMBL" id="JBHFFA010000006">
    <property type="protein sequence ID" value="KAL2620280.1"/>
    <property type="molecule type" value="Genomic_DNA"/>
</dbReference>
<feature type="domain" description="BTB" evidence="3">
    <location>
        <begin position="47"/>
        <end position="115"/>
    </location>
</feature>
<evidence type="ECO:0000313" key="4">
    <source>
        <dbReference type="EMBL" id="KAL2620280.1"/>
    </source>
</evidence>
<dbReference type="PROSITE" id="PS50097">
    <property type="entry name" value="BTB"/>
    <property type="match status" value="1"/>
</dbReference>
<dbReference type="AlphaFoldDB" id="A0ABD1Y0K6"/>
<name>A0ABD1Y0K6_9MARC</name>
<comment type="caution">
    <text evidence="4">The sequence shown here is derived from an EMBL/GenBank/DDBJ whole genome shotgun (WGS) entry which is preliminary data.</text>
</comment>
<dbReference type="Gene3D" id="3.30.710.10">
    <property type="entry name" value="Potassium Channel Kv1.1, Chain A"/>
    <property type="match status" value="1"/>
</dbReference>
<dbReference type="SMART" id="SM00225">
    <property type="entry name" value="BTB"/>
    <property type="match status" value="1"/>
</dbReference>
<comment type="pathway">
    <text evidence="1">Protein modification; protein ubiquitination.</text>
</comment>
<dbReference type="Pfam" id="PF00651">
    <property type="entry name" value="BTB"/>
    <property type="match status" value="1"/>
</dbReference>
<reference evidence="4 5" key="1">
    <citation type="submission" date="2024-09" db="EMBL/GenBank/DDBJ databases">
        <title>Chromosome-scale assembly of Riccia fluitans.</title>
        <authorList>
            <person name="Paukszto L."/>
            <person name="Sawicki J."/>
            <person name="Karawczyk K."/>
            <person name="Piernik-Szablinska J."/>
            <person name="Szczecinska M."/>
            <person name="Mazdziarz M."/>
        </authorList>
    </citation>
    <scope>NUCLEOTIDE SEQUENCE [LARGE SCALE GENOMIC DNA]</scope>
    <source>
        <strain evidence="4">Rf_01</strain>
        <tissue evidence="4">Aerial parts of the thallus</tissue>
    </source>
</reference>
<dbReference type="InterPro" id="IPR000210">
    <property type="entry name" value="BTB/POZ_dom"/>
</dbReference>
<proteinExistence type="predicted"/>
<dbReference type="PANTHER" id="PTHR24413">
    <property type="entry name" value="SPECKLE-TYPE POZ PROTEIN"/>
    <property type="match status" value="1"/>
</dbReference>
<feature type="region of interest" description="Disordered" evidence="2">
    <location>
        <begin position="1"/>
        <end position="27"/>
    </location>
</feature>
<dbReference type="InterPro" id="IPR011333">
    <property type="entry name" value="SKP1/BTB/POZ_sf"/>
</dbReference>
<dbReference type="InterPro" id="IPR013320">
    <property type="entry name" value="ConA-like_dom_sf"/>
</dbReference>
<organism evidence="4 5">
    <name type="scientific">Riccia fluitans</name>
    <dbReference type="NCBI Taxonomy" id="41844"/>
    <lineage>
        <taxon>Eukaryota</taxon>
        <taxon>Viridiplantae</taxon>
        <taxon>Streptophyta</taxon>
        <taxon>Embryophyta</taxon>
        <taxon>Marchantiophyta</taxon>
        <taxon>Marchantiopsida</taxon>
        <taxon>Marchantiidae</taxon>
        <taxon>Marchantiales</taxon>
        <taxon>Ricciaceae</taxon>
        <taxon>Riccia</taxon>
    </lineage>
</organism>
<keyword evidence="5" id="KW-1185">Reference proteome</keyword>
<sequence length="621" mass="70720">MRRSLHLYTSINDDDSESDKEASSETRKELRRLASDLRRMLNNPKVTDVIFVCGDGEEVHASRTILAARSRVMEALLYNGMAESSCRTINLPAMTSSTLTQVLTYLYTGRFHARDVPDDTSDDPDDCDMTEWRRLSDGPIPLERKWRQMVDIITAARYFQITRLEKIVSRKLWTRVSERVLLVENMLDSVARCLSILSTLCGEGERNKTQLDAIRLRMVQMLVSHDIGVVTLSYLSKEAFCYYLERTKYLSKTNEWRCSLEDYRRVRQILHWCVSAGDEEFACLPSVESVAGFLENGNELRLFESAKDQSDLDKSRENFLNQAAEKKEVLNALVPWVDFTSLHPEILVSILKPLQIIDAEVFDRISFIQTDRCSQRLRTRGSHNRFYIRDGVSVSEPASEIEFQSGSICTKRSNGVYVAHETFYADSPMHVYGIYKWNLLPSSIPTLSIEEGEDPLASLTGLQFGFLNLYQGENLCFDEAVECLSENLRGWALVILGDLGSARFYSHSRESDHVWTLPKGTRFELNREIEVELNVVQKTCKFSYGQHSVQITFSCPFGGFLYPAVSVPNETVGVTMTLREGFDQYIVLTQEGFKEGFLLADSSPGIFDQDEEESSSSSFSD</sequence>
<evidence type="ECO:0000256" key="1">
    <source>
        <dbReference type="ARBA" id="ARBA00004906"/>
    </source>
</evidence>
<dbReference type="SUPFAM" id="SSF49899">
    <property type="entry name" value="Concanavalin A-like lectins/glucanases"/>
    <property type="match status" value="1"/>
</dbReference>
<dbReference type="SUPFAM" id="SSF54695">
    <property type="entry name" value="POZ domain"/>
    <property type="match status" value="1"/>
</dbReference>
<accession>A0ABD1Y0K6</accession>
<gene>
    <name evidence="4" type="ORF">R1flu_000485</name>
</gene>
<dbReference type="Proteomes" id="UP001605036">
    <property type="component" value="Unassembled WGS sequence"/>
</dbReference>
<evidence type="ECO:0000256" key="2">
    <source>
        <dbReference type="SAM" id="MobiDB-lite"/>
    </source>
</evidence>
<evidence type="ECO:0000259" key="3">
    <source>
        <dbReference type="PROSITE" id="PS50097"/>
    </source>
</evidence>
<protein>
    <recommendedName>
        <fullName evidence="3">BTB domain-containing protein</fullName>
    </recommendedName>
</protein>